<dbReference type="InterPro" id="IPR002018">
    <property type="entry name" value="CarbesteraseB"/>
</dbReference>
<dbReference type="InterPro" id="IPR000997">
    <property type="entry name" value="Cholinesterase"/>
</dbReference>
<dbReference type="GO" id="GO:0006581">
    <property type="term" value="P:acetylcholine catabolic process"/>
    <property type="evidence" value="ECO:0007669"/>
    <property type="project" value="TreeGrafter"/>
</dbReference>
<dbReference type="InterPro" id="IPR050654">
    <property type="entry name" value="AChE-related_enzymes"/>
</dbReference>
<dbReference type="PROSITE" id="PS00941">
    <property type="entry name" value="CARBOXYLESTERASE_B_2"/>
    <property type="match status" value="1"/>
</dbReference>
<evidence type="ECO:0000256" key="12">
    <source>
        <dbReference type="ARBA" id="ARBA00023157"/>
    </source>
</evidence>
<reference evidence="19" key="2">
    <citation type="submission" date="2025-09" db="UniProtKB">
        <authorList>
            <consortium name="Ensembl"/>
        </authorList>
    </citation>
    <scope>IDENTIFICATION</scope>
</reference>
<feature type="domain" description="Carboxylesterase type B" evidence="17">
    <location>
        <begin position="31"/>
        <end position="573"/>
    </location>
</feature>
<keyword evidence="6" id="KW-0964">Secreted</keyword>
<dbReference type="GO" id="GO:0005615">
    <property type="term" value="C:extracellular space"/>
    <property type="evidence" value="ECO:0007669"/>
    <property type="project" value="TreeGrafter"/>
</dbReference>
<dbReference type="Proteomes" id="UP000694402">
    <property type="component" value="Unassembled WGS sequence"/>
</dbReference>
<dbReference type="InterPro" id="IPR019819">
    <property type="entry name" value="Carboxylesterase_B_CS"/>
</dbReference>
<dbReference type="PANTHER" id="PTHR43918">
    <property type="entry name" value="ACETYLCHOLINESTERASE"/>
    <property type="match status" value="1"/>
</dbReference>
<comment type="subcellular location">
    <subcellularLocation>
        <location evidence="1">Cell membrane</location>
        <topology evidence="1">Peripheral membrane protein</topology>
    </subcellularLocation>
    <subcellularLocation>
        <location evidence="2">Secreted</location>
    </subcellularLocation>
    <subcellularLocation>
        <location evidence="14">Synapse</location>
    </subcellularLocation>
</comment>
<evidence type="ECO:0000256" key="10">
    <source>
        <dbReference type="ARBA" id="ARBA00023018"/>
    </source>
</evidence>
<dbReference type="CDD" id="cd00312">
    <property type="entry name" value="Esterase_lipase"/>
    <property type="match status" value="1"/>
</dbReference>
<dbReference type="InterPro" id="IPR029058">
    <property type="entry name" value="AB_hydrolase_fold"/>
</dbReference>
<evidence type="ECO:0000259" key="18">
    <source>
        <dbReference type="Pfam" id="PF08674"/>
    </source>
</evidence>
<evidence type="ECO:0000256" key="2">
    <source>
        <dbReference type="ARBA" id="ARBA00004613"/>
    </source>
</evidence>
<dbReference type="EC" id="3.1.1.-" evidence="16"/>
<name>A0A8C8INJ7_ONCTS</name>
<feature type="active site" description="Acyl-ester intermediate" evidence="15">
    <location>
        <position position="227"/>
    </location>
</feature>
<dbReference type="AlphaFoldDB" id="A0A8C8INJ7"/>
<feature type="active site" description="Charge relay system" evidence="15">
    <location>
        <position position="355"/>
    </location>
</feature>
<dbReference type="GO" id="GO:0019695">
    <property type="term" value="P:choline metabolic process"/>
    <property type="evidence" value="ECO:0007669"/>
    <property type="project" value="TreeGrafter"/>
</dbReference>
<dbReference type="FunFam" id="3.40.50.1820:FF:000029">
    <property type="entry name" value="Acetylcholinesterase"/>
    <property type="match status" value="1"/>
</dbReference>
<evidence type="ECO:0000256" key="7">
    <source>
        <dbReference type="ARBA" id="ARBA00022729"/>
    </source>
</evidence>
<accession>A0A8C8INJ7</accession>
<keyword evidence="12" id="KW-1015">Disulfide bond</keyword>
<feature type="domain" description="Acetylcholinesterase tetramerisation" evidence="18">
    <location>
        <begin position="588"/>
        <end position="621"/>
    </location>
</feature>
<keyword evidence="8 16" id="KW-0378">Hydrolase</keyword>
<dbReference type="InterPro" id="IPR014788">
    <property type="entry name" value="AChE_tetra"/>
</dbReference>
<dbReference type="GeneTree" id="ENSGT00940000157637"/>
<evidence type="ECO:0000256" key="4">
    <source>
        <dbReference type="ARBA" id="ARBA00022475"/>
    </source>
</evidence>
<organism evidence="19 20">
    <name type="scientific">Oncorhynchus tshawytscha</name>
    <name type="common">Chinook salmon</name>
    <name type="synonym">Salmo tshawytscha</name>
    <dbReference type="NCBI Taxonomy" id="74940"/>
    <lineage>
        <taxon>Eukaryota</taxon>
        <taxon>Metazoa</taxon>
        <taxon>Chordata</taxon>
        <taxon>Craniata</taxon>
        <taxon>Vertebrata</taxon>
        <taxon>Euteleostomi</taxon>
        <taxon>Actinopterygii</taxon>
        <taxon>Neopterygii</taxon>
        <taxon>Teleostei</taxon>
        <taxon>Protacanthopterygii</taxon>
        <taxon>Salmoniformes</taxon>
        <taxon>Salmonidae</taxon>
        <taxon>Salmoninae</taxon>
        <taxon>Oncorhynchus</taxon>
    </lineage>
</organism>
<dbReference type="Gene3D" id="3.40.50.1820">
    <property type="entry name" value="alpha/beta hydrolase"/>
    <property type="match status" value="1"/>
</dbReference>
<dbReference type="GO" id="GO:0005886">
    <property type="term" value="C:plasma membrane"/>
    <property type="evidence" value="ECO:0007669"/>
    <property type="project" value="UniProtKB-SubCell"/>
</dbReference>
<keyword evidence="11" id="KW-0472">Membrane</keyword>
<evidence type="ECO:0000313" key="19">
    <source>
        <dbReference type="Ensembl" id="ENSOTSP00005079105.2"/>
    </source>
</evidence>
<dbReference type="PRINTS" id="PR00878">
    <property type="entry name" value="CHOLNESTRASE"/>
</dbReference>
<dbReference type="GO" id="GO:0045202">
    <property type="term" value="C:synapse"/>
    <property type="evidence" value="ECO:0007669"/>
    <property type="project" value="UniProtKB-SubCell"/>
</dbReference>
<keyword evidence="5" id="KW-0719">Serine esterase</keyword>
<evidence type="ECO:0000256" key="3">
    <source>
        <dbReference type="ARBA" id="ARBA00005964"/>
    </source>
</evidence>
<dbReference type="Ensembl" id="ENSOTST00005085702.2">
    <property type="protein sequence ID" value="ENSOTSP00005079105.2"/>
    <property type="gene ID" value="ENSOTSG00005037202.2"/>
</dbReference>
<keyword evidence="10" id="KW-0770">Synapse</keyword>
<protein>
    <recommendedName>
        <fullName evidence="16">Carboxylic ester hydrolase</fullName>
        <ecNumber evidence="16">3.1.1.-</ecNumber>
    </recommendedName>
</protein>
<evidence type="ECO:0000256" key="8">
    <source>
        <dbReference type="ARBA" id="ARBA00022801"/>
    </source>
</evidence>
<evidence type="ECO:0000256" key="1">
    <source>
        <dbReference type="ARBA" id="ARBA00004202"/>
    </source>
</evidence>
<comment type="similarity">
    <text evidence="3 16">Belongs to the type-B carboxylesterase/lipase family.</text>
</comment>
<dbReference type="InterPro" id="IPR019826">
    <property type="entry name" value="Carboxylesterase_B_AS"/>
</dbReference>
<dbReference type="Pfam" id="PF08674">
    <property type="entry name" value="AChE_tetra"/>
    <property type="match status" value="1"/>
</dbReference>
<proteinExistence type="inferred from homology"/>
<evidence type="ECO:0000256" key="14">
    <source>
        <dbReference type="ARBA" id="ARBA00034103"/>
    </source>
</evidence>
<keyword evidence="4" id="KW-1003">Cell membrane</keyword>
<sequence length="624" mass="70145">MSSFNIEYCFKLFPFPCLFKANLTQSDSPELIVTTRAGSLRGIRLPTPDRSHVTAFLGIPFAEPPLGKKRFCKAEPKKPWSGVFDASSYPNACYQFVDTSFPGFQGSEMWNPNREMSEDCLYLNVWVPTSPRPHNLTVMVWIYGGGFYSGSSSLDVYDGRYLAHSEKVVVVSMNYRVGAFGFLALPGSSDAPGNVGLLDQRMALQWIQNNIHIFGGNPKQVTIFGESAGAVSVGIHLLSPDSRPTFTRAILQSGVPNCPWATVTPAEAQRRAAMLGKLVGCPSGGNDTELVDCLRNKPPQDLIDQEWQVMPWSAIFRLSFVPVIDGVVLPDNPEAMLSSGNIKDTQILLGVNQDEGSFFLLYGAPASDNESLISHEDFVESVKLSVPHANEIGQEAVVLTLTGSMRTMKNRDSLDDVVGDHNVIYPLQQFARTYSQLQSNLGANNGQQAGNAGAMTKDGNSQMYLYLFHHRASNLAWPGWMGVIHGYEIEFVFGMPLEKRLNYTAEEEKLSRRMMRYWANFARTGNPNINFDGSVDSRQRWPQFTNSEQKHVGLNTESLKIHKGLRNQLCAFWNRFLPRLLNITDNIDDAERQWKVEFHRWSSYMMHWKSQFDHYSKQERCTDL</sequence>
<keyword evidence="20" id="KW-1185">Reference proteome</keyword>
<reference evidence="19" key="1">
    <citation type="submission" date="2025-08" db="UniProtKB">
        <authorList>
            <consortium name="Ensembl"/>
        </authorList>
    </citation>
    <scope>IDENTIFICATION</scope>
</reference>
<gene>
    <name evidence="19" type="primary">ACHE</name>
</gene>
<keyword evidence="9" id="KW-0531">Neurotransmitter degradation</keyword>
<evidence type="ECO:0000256" key="13">
    <source>
        <dbReference type="ARBA" id="ARBA00023180"/>
    </source>
</evidence>
<evidence type="ECO:0000256" key="9">
    <source>
        <dbReference type="ARBA" id="ARBA00022867"/>
    </source>
</evidence>
<dbReference type="Pfam" id="PF00135">
    <property type="entry name" value="COesterase"/>
    <property type="match status" value="1"/>
</dbReference>
<dbReference type="PROSITE" id="PS00122">
    <property type="entry name" value="CARBOXYLESTERASE_B_1"/>
    <property type="match status" value="1"/>
</dbReference>
<evidence type="ECO:0000259" key="17">
    <source>
        <dbReference type="Pfam" id="PF00135"/>
    </source>
</evidence>
<evidence type="ECO:0000256" key="16">
    <source>
        <dbReference type="RuleBase" id="RU361235"/>
    </source>
</evidence>
<evidence type="ECO:0000313" key="20">
    <source>
        <dbReference type="Proteomes" id="UP000694402"/>
    </source>
</evidence>
<keyword evidence="7" id="KW-0732">Signal</keyword>
<evidence type="ECO:0000256" key="15">
    <source>
        <dbReference type="PIRSR" id="PIRSR600997-1"/>
    </source>
</evidence>
<dbReference type="PANTHER" id="PTHR43918:SF11">
    <property type="entry name" value="ACETYLCHOLINESTERASE"/>
    <property type="match status" value="1"/>
</dbReference>
<evidence type="ECO:0000256" key="6">
    <source>
        <dbReference type="ARBA" id="ARBA00022525"/>
    </source>
</evidence>
<keyword evidence="13" id="KW-0325">Glycoprotein</keyword>
<dbReference type="SUPFAM" id="SSF53474">
    <property type="entry name" value="alpha/beta-Hydrolases"/>
    <property type="match status" value="1"/>
</dbReference>
<feature type="active site" description="Charge relay system" evidence="15">
    <location>
        <position position="485"/>
    </location>
</feature>
<evidence type="ECO:0000256" key="11">
    <source>
        <dbReference type="ARBA" id="ARBA00023136"/>
    </source>
</evidence>
<dbReference type="GO" id="GO:0003990">
    <property type="term" value="F:acetylcholinesterase activity"/>
    <property type="evidence" value="ECO:0007669"/>
    <property type="project" value="TreeGrafter"/>
</dbReference>
<evidence type="ECO:0000256" key="5">
    <source>
        <dbReference type="ARBA" id="ARBA00022487"/>
    </source>
</evidence>